<organism evidence="2 3">
    <name type="scientific">Porites evermanni</name>
    <dbReference type="NCBI Taxonomy" id="104178"/>
    <lineage>
        <taxon>Eukaryota</taxon>
        <taxon>Metazoa</taxon>
        <taxon>Cnidaria</taxon>
        <taxon>Anthozoa</taxon>
        <taxon>Hexacorallia</taxon>
        <taxon>Scleractinia</taxon>
        <taxon>Fungiina</taxon>
        <taxon>Poritidae</taxon>
        <taxon>Porites</taxon>
    </lineage>
</organism>
<reference evidence="2 3" key="1">
    <citation type="submission" date="2022-05" db="EMBL/GenBank/DDBJ databases">
        <authorList>
            <consortium name="Genoscope - CEA"/>
            <person name="William W."/>
        </authorList>
    </citation>
    <scope>NUCLEOTIDE SEQUENCE [LARGE SCALE GENOMIC DNA]</scope>
</reference>
<evidence type="ECO:0000313" key="2">
    <source>
        <dbReference type="EMBL" id="CAH3192187.1"/>
    </source>
</evidence>
<feature type="compositionally biased region" description="Low complexity" evidence="1">
    <location>
        <begin position="318"/>
        <end position="332"/>
    </location>
</feature>
<dbReference type="EMBL" id="CALNXI010003106">
    <property type="protein sequence ID" value="CAH3192187.1"/>
    <property type="molecule type" value="Genomic_DNA"/>
</dbReference>
<name>A0ABN8SNU1_9CNID</name>
<evidence type="ECO:0008006" key="4">
    <source>
        <dbReference type="Google" id="ProtNLM"/>
    </source>
</evidence>
<proteinExistence type="predicted"/>
<feature type="compositionally biased region" description="Basic and acidic residues" evidence="1">
    <location>
        <begin position="446"/>
        <end position="456"/>
    </location>
</feature>
<dbReference type="InterPro" id="IPR027417">
    <property type="entry name" value="P-loop_NTPase"/>
</dbReference>
<keyword evidence="3" id="KW-1185">Reference proteome</keyword>
<feature type="compositionally biased region" description="Basic residues" evidence="1">
    <location>
        <begin position="422"/>
        <end position="440"/>
    </location>
</feature>
<dbReference type="SUPFAM" id="SSF52540">
    <property type="entry name" value="P-loop containing nucleoside triphosphate hydrolases"/>
    <property type="match status" value="1"/>
</dbReference>
<feature type="region of interest" description="Disordered" evidence="1">
    <location>
        <begin position="218"/>
        <end position="237"/>
    </location>
</feature>
<evidence type="ECO:0000256" key="1">
    <source>
        <dbReference type="SAM" id="MobiDB-lite"/>
    </source>
</evidence>
<comment type="caution">
    <text evidence="2">The sequence shown here is derived from an EMBL/GenBank/DDBJ whole genome shotgun (WGS) entry which is preliminary data.</text>
</comment>
<feature type="region of interest" description="Disordered" evidence="1">
    <location>
        <begin position="356"/>
        <end position="456"/>
    </location>
</feature>
<feature type="region of interest" description="Disordered" evidence="1">
    <location>
        <begin position="317"/>
        <end position="339"/>
    </location>
</feature>
<feature type="compositionally biased region" description="Pro residues" evidence="1">
    <location>
        <begin position="365"/>
        <end position="375"/>
    </location>
</feature>
<protein>
    <recommendedName>
        <fullName evidence="4">AAA+ ATPase domain-containing protein</fullName>
    </recommendedName>
</protein>
<accession>A0ABN8SNU1</accession>
<evidence type="ECO:0000313" key="3">
    <source>
        <dbReference type="Proteomes" id="UP001159427"/>
    </source>
</evidence>
<gene>
    <name evidence="2" type="ORF">PEVE_00023440</name>
</gene>
<sequence length="456" mass="51567">MIRHPSSVIVAGPSGSGKSELVEQWLRYLNVFQVKPKKIVYVYDRWQPRFDRMQKKDGIQFHRGLPDPRHLTQWFGRTRGGVLVLDDLMEEGGQDKRVLDLFTKDSHHRNITVLYLTQDLFPPGKFSKTINRNAHYIVAFKNPRDQTGIRTILLQAFPDRWRQVLRLFKRITSRPFGYLMLDVHPASDDRYRLWSHLTPREGKAQVHTLPVDVPAVRKRTATRTRQSPSAKRRRTTTCTMEPEMVSTTVGNAPAFLQLRDKYKQELVEDTRLTKAADLAAKQHVLLTSDAPDAWKRPQLKAVSRQLRHWTKKVRQPFGAPAGGVSAAGATTPGDDDFEAGPMQAWFTQLVKATQGIKQGSTPGGPRKPPVPPKPNITPSAKKKLKFTPQPSSAELAHELLFSEEPGTEPWDTPSERVDSIKKSLKRGIRKKAGGVAKKKAAGLAKKALDWKSWKTP</sequence>
<dbReference type="Proteomes" id="UP001159427">
    <property type="component" value="Unassembled WGS sequence"/>
</dbReference>